<dbReference type="InterPro" id="IPR002178">
    <property type="entry name" value="PTS_EIIA_type-2_dom"/>
</dbReference>
<feature type="domain" description="PTS EIIA type-2" evidence="6">
    <location>
        <begin position="505"/>
        <end position="643"/>
    </location>
</feature>
<evidence type="ECO:0000256" key="4">
    <source>
        <dbReference type="ARBA" id="ARBA00023159"/>
    </source>
</evidence>
<reference evidence="9 10" key="1">
    <citation type="submission" date="2023-07" db="EMBL/GenBank/DDBJ databases">
        <title>Genomic Encyclopedia of Type Strains, Phase IV (KMG-IV): sequencing the most valuable type-strain genomes for metagenomic binning, comparative biology and taxonomic classification.</title>
        <authorList>
            <person name="Goeker M."/>
        </authorList>
    </citation>
    <scope>NUCLEOTIDE SEQUENCE [LARGE SCALE GENOMIC DNA]</scope>
    <source>
        <strain evidence="9 10">DSM 19092</strain>
    </source>
</reference>
<dbReference type="PANTHER" id="PTHR30185:SF12">
    <property type="entry name" value="TRANSCRIPTIONAL REGULATOR MANR"/>
    <property type="match status" value="1"/>
</dbReference>
<dbReference type="InterPro" id="IPR050661">
    <property type="entry name" value="BglG_antiterminators"/>
</dbReference>
<dbReference type="SUPFAM" id="SSF52794">
    <property type="entry name" value="PTS system IIB component-like"/>
    <property type="match status" value="1"/>
</dbReference>
<keyword evidence="5" id="KW-0804">Transcription</keyword>
<evidence type="ECO:0000259" key="7">
    <source>
        <dbReference type="PROSITE" id="PS51099"/>
    </source>
</evidence>
<evidence type="ECO:0000259" key="6">
    <source>
        <dbReference type="PROSITE" id="PS51094"/>
    </source>
</evidence>
<dbReference type="EMBL" id="JAUSTR010000007">
    <property type="protein sequence ID" value="MDQ0162872.1"/>
    <property type="molecule type" value="Genomic_DNA"/>
</dbReference>
<keyword evidence="1" id="KW-0808">Transferase</keyword>
<gene>
    <name evidence="9" type="ORF">J2S06_001949</name>
</gene>
<feature type="domain" description="PRD" evidence="8">
    <location>
        <begin position="183"/>
        <end position="287"/>
    </location>
</feature>
<dbReference type="SUPFAM" id="SSF63520">
    <property type="entry name" value="PTS-regulatory domain, PRD"/>
    <property type="match status" value="2"/>
</dbReference>
<dbReference type="PROSITE" id="PS51094">
    <property type="entry name" value="PTS_EIIA_TYPE_2"/>
    <property type="match status" value="1"/>
</dbReference>
<dbReference type="CDD" id="cd05568">
    <property type="entry name" value="PTS_IIB_bgl_like"/>
    <property type="match status" value="1"/>
</dbReference>
<dbReference type="InterPro" id="IPR013011">
    <property type="entry name" value="PTS_EIIB_2"/>
</dbReference>
<dbReference type="InterPro" id="IPR007737">
    <property type="entry name" value="Mga_HTH"/>
</dbReference>
<dbReference type="Pfam" id="PF00359">
    <property type="entry name" value="PTS_EIIA_2"/>
    <property type="match status" value="1"/>
</dbReference>
<dbReference type="InterPro" id="IPR013196">
    <property type="entry name" value="HTH_11"/>
</dbReference>
<feature type="domain" description="PRD" evidence="8">
    <location>
        <begin position="293"/>
        <end position="400"/>
    </location>
</feature>
<protein>
    <submittedName>
        <fullName evidence="9">Activator of the mannose operon (Transcriptional antiterminator)</fullName>
    </submittedName>
</protein>
<dbReference type="SUPFAM" id="SSF55804">
    <property type="entry name" value="Phoshotransferase/anion transport protein"/>
    <property type="match status" value="1"/>
</dbReference>
<comment type="caution">
    <text evidence="9">The sequence shown here is derived from an EMBL/GenBank/DDBJ whole genome shotgun (WGS) entry which is preliminary data.</text>
</comment>
<dbReference type="Gene3D" id="1.10.10.10">
    <property type="entry name" value="Winged helix-like DNA-binding domain superfamily/Winged helix DNA-binding domain"/>
    <property type="match status" value="2"/>
</dbReference>
<dbReference type="Gene3D" id="3.40.50.2300">
    <property type="match status" value="1"/>
</dbReference>
<proteinExistence type="predicted"/>
<dbReference type="Gene3D" id="1.10.1790.10">
    <property type="entry name" value="PRD domain"/>
    <property type="match status" value="2"/>
</dbReference>
<evidence type="ECO:0000256" key="3">
    <source>
        <dbReference type="ARBA" id="ARBA00023015"/>
    </source>
</evidence>
<dbReference type="CDD" id="cd00211">
    <property type="entry name" value="PTS_IIA_fru"/>
    <property type="match status" value="1"/>
</dbReference>
<dbReference type="PROSITE" id="PS00372">
    <property type="entry name" value="PTS_EIIA_TYPE_2_HIS"/>
    <property type="match status" value="1"/>
</dbReference>
<dbReference type="RefSeq" id="WP_044895505.1">
    <property type="nucleotide sequence ID" value="NZ_JAUSTR010000007.1"/>
</dbReference>
<accession>A0ABT9VPU1</accession>
<dbReference type="PROSITE" id="PS51372">
    <property type="entry name" value="PRD_2"/>
    <property type="match status" value="2"/>
</dbReference>
<evidence type="ECO:0000256" key="5">
    <source>
        <dbReference type="ARBA" id="ARBA00023163"/>
    </source>
</evidence>
<feature type="domain" description="PTS EIIB type-2" evidence="7">
    <location>
        <begin position="405"/>
        <end position="495"/>
    </location>
</feature>
<dbReference type="InterPro" id="IPR036388">
    <property type="entry name" value="WH-like_DNA-bd_sf"/>
</dbReference>
<evidence type="ECO:0000256" key="1">
    <source>
        <dbReference type="ARBA" id="ARBA00022679"/>
    </source>
</evidence>
<evidence type="ECO:0000259" key="8">
    <source>
        <dbReference type="PROSITE" id="PS51372"/>
    </source>
</evidence>
<sequence length="651" mass="75152">MNERQKDLLKVLLTEKQQYFLTKQLAEKVNCSEKTVRNDLKVIEQYLQEHTSALLLKKPGLGISLQIDEVDQANLFKQLHIVSQADDEKEQERVIEIAYQLLMEAKHMTLKSLAEQFYIHKNVIKQDLEKIRKWLKKYHLNLVSKQRIGLVVEGSEQNKRMALSNLDQLLNPFQPNRHFIKQQFPPHEVFIVEKELKEMEQLHHLSFTDDSFESILMHILIAIKRNKMNQSISTAAKSSDVRNTNEYKWTKSLLKRLEPFFAIRFSEKEIMHLAIHVLGAKVNSPSKLPEKLKEHPLLKTFLHDLIHGMSRLTNIDFYKDHELSKSLSIHLLSTFQRLAHDLPIANPMVNEIKKTYPYMFDSIISVITEIEQTFPYKIVEEEAAYLTLHFQASYERLQKVSAKDIQVLIVCQMGIGMSQLIQTKLERHFRDIHIVGCIGKADVDDYLGKYSIDLIISTVPLSIKSVPSITVSPLLPESDIKKVKQFIQHRHEHLGECEGEATILAFLNEAAMFLNLNKVHRYEVIEELANALCKAGYVDKQYAHSAIVREKMAATTIGAGIAIPHGDPKHIKNSAIAAATLKQPLEWGAEKVYLVFLIAVKEKQEKTKQLFQELSFLSERPVIVQALLKETNPLKWKEILSYYLKKRFSSN</sequence>
<organism evidence="9 10">
    <name type="scientific">Aeribacillus alveayuensis</name>
    <dbReference type="NCBI Taxonomy" id="279215"/>
    <lineage>
        <taxon>Bacteria</taxon>
        <taxon>Bacillati</taxon>
        <taxon>Bacillota</taxon>
        <taxon>Bacilli</taxon>
        <taxon>Bacillales</taxon>
        <taxon>Bacillaceae</taxon>
        <taxon>Aeribacillus</taxon>
    </lineage>
</organism>
<evidence type="ECO:0000256" key="2">
    <source>
        <dbReference type="ARBA" id="ARBA00022737"/>
    </source>
</evidence>
<keyword evidence="4" id="KW-0010">Activator</keyword>
<dbReference type="PROSITE" id="PS51099">
    <property type="entry name" value="PTS_EIIB_TYPE_2"/>
    <property type="match status" value="1"/>
</dbReference>
<dbReference type="Pfam" id="PF08279">
    <property type="entry name" value="HTH_11"/>
    <property type="match status" value="1"/>
</dbReference>
<dbReference type="Proteomes" id="UP001225646">
    <property type="component" value="Unassembled WGS sequence"/>
</dbReference>
<dbReference type="Gene3D" id="3.40.930.10">
    <property type="entry name" value="Mannitol-specific EII, Chain A"/>
    <property type="match status" value="1"/>
</dbReference>
<dbReference type="Pfam" id="PF05043">
    <property type="entry name" value="Mga"/>
    <property type="match status" value="1"/>
</dbReference>
<dbReference type="Pfam" id="PF00874">
    <property type="entry name" value="PRD"/>
    <property type="match status" value="2"/>
</dbReference>
<keyword evidence="10" id="KW-1185">Reference proteome</keyword>
<keyword evidence="3" id="KW-0805">Transcription regulation</keyword>
<dbReference type="InterPro" id="IPR011608">
    <property type="entry name" value="PRD"/>
</dbReference>
<evidence type="ECO:0000313" key="9">
    <source>
        <dbReference type="EMBL" id="MDQ0162872.1"/>
    </source>
</evidence>
<keyword evidence="2" id="KW-0677">Repeat</keyword>
<evidence type="ECO:0000313" key="10">
    <source>
        <dbReference type="Proteomes" id="UP001225646"/>
    </source>
</evidence>
<name>A0ABT9VPU1_9BACI</name>
<dbReference type="PANTHER" id="PTHR30185">
    <property type="entry name" value="CRYPTIC BETA-GLUCOSIDE BGL OPERON ANTITERMINATOR"/>
    <property type="match status" value="1"/>
</dbReference>
<dbReference type="InterPro" id="IPR036095">
    <property type="entry name" value="PTS_EIIB-like_sf"/>
</dbReference>
<dbReference type="InterPro" id="IPR016152">
    <property type="entry name" value="PTrfase/Anion_transptr"/>
</dbReference>
<dbReference type="InterPro" id="IPR036634">
    <property type="entry name" value="PRD_sf"/>
</dbReference>